<evidence type="ECO:0000256" key="3">
    <source>
        <dbReference type="ARBA" id="ARBA00022448"/>
    </source>
</evidence>
<organism evidence="11 12">
    <name type="scientific">Periconia digitata</name>
    <dbReference type="NCBI Taxonomy" id="1303443"/>
    <lineage>
        <taxon>Eukaryota</taxon>
        <taxon>Fungi</taxon>
        <taxon>Dikarya</taxon>
        <taxon>Ascomycota</taxon>
        <taxon>Pezizomycotina</taxon>
        <taxon>Dothideomycetes</taxon>
        <taxon>Pleosporomycetidae</taxon>
        <taxon>Pleosporales</taxon>
        <taxon>Massarineae</taxon>
        <taxon>Periconiaceae</taxon>
        <taxon>Periconia</taxon>
    </lineage>
</organism>
<comment type="caution">
    <text evidence="11">The sequence shown here is derived from an EMBL/GenBank/DDBJ whole genome shotgun (WGS) entry which is preliminary data.</text>
</comment>
<dbReference type="GO" id="GO:0016020">
    <property type="term" value="C:membrane"/>
    <property type="evidence" value="ECO:0007669"/>
    <property type="project" value="UniProtKB-SubCell"/>
</dbReference>
<dbReference type="SUPFAM" id="SSF103506">
    <property type="entry name" value="Mitochondrial carrier"/>
    <property type="match status" value="1"/>
</dbReference>
<evidence type="ECO:0000256" key="8">
    <source>
        <dbReference type="ARBA" id="ARBA00023136"/>
    </source>
</evidence>
<keyword evidence="6" id="KW-0999">Mitochondrion inner membrane</keyword>
<evidence type="ECO:0000256" key="4">
    <source>
        <dbReference type="ARBA" id="ARBA00022692"/>
    </source>
</evidence>
<evidence type="ECO:0000313" key="11">
    <source>
        <dbReference type="EMBL" id="CAI6334315.1"/>
    </source>
</evidence>
<evidence type="ECO:0000256" key="6">
    <source>
        <dbReference type="ARBA" id="ARBA00022792"/>
    </source>
</evidence>
<evidence type="ECO:0000256" key="1">
    <source>
        <dbReference type="ARBA" id="ARBA00004141"/>
    </source>
</evidence>
<feature type="repeat" description="Solcar" evidence="9">
    <location>
        <begin position="30"/>
        <end position="112"/>
    </location>
</feature>
<dbReference type="Proteomes" id="UP001152607">
    <property type="component" value="Unassembled WGS sequence"/>
</dbReference>
<keyword evidence="6" id="KW-0496">Mitochondrion</keyword>
<dbReference type="Gene3D" id="1.50.40.10">
    <property type="entry name" value="Mitochondrial carrier domain"/>
    <property type="match status" value="2"/>
</dbReference>
<dbReference type="InterPro" id="IPR018108">
    <property type="entry name" value="MCP_transmembrane"/>
</dbReference>
<evidence type="ECO:0000256" key="7">
    <source>
        <dbReference type="ARBA" id="ARBA00022989"/>
    </source>
</evidence>
<dbReference type="PROSITE" id="PS50920">
    <property type="entry name" value="SOLCAR"/>
    <property type="match status" value="3"/>
</dbReference>
<dbReference type="OrthoDB" id="250329at2759"/>
<name>A0A9W4UE52_9PLEO</name>
<evidence type="ECO:0000256" key="5">
    <source>
        <dbReference type="ARBA" id="ARBA00022737"/>
    </source>
</evidence>
<proteinExistence type="inferred from homology"/>
<keyword evidence="3 10" id="KW-0813">Transport</keyword>
<evidence type="ECO:0000256" key="2">
    <source>
        <dbReference type="ARBA" id="ARBA00006375"/>
    </source>
</evidence>
<dbReference type="EMBL" id="CAOQHR010000004">
    <property type="protein sequence ID" value="CAI6334315.1"/>
    <property type="molecule type" value="Genomic_DNA"/>
</dbReference>
<dbReference type="AlphaFoldDB" id="A0A9W4UE52"/>
<gene>
    <name evidence="11" type="ORF">PDIGIT_LOCUS7372</name>
</gene>
<reference evidence="11" key="1">
    <citation type="submission" date="2023-01" db="EMBL/GenBank/DDBJ databases">
        <authorList>
            <person name="Van Ghelder C."/>
            <person name="Rancurel C."/>
        </authorList>
    </citation>
    <scope>NUCLEOTIDE SEQUENCE</scope>
    <source>
        <strain evidence="11">CNCM I-4278</strain>
    </source>
</reference>
<dbReference type="PANTHER" id="PTHR45667">
    <property type="entry name" value="S-ADENOSYLMETHIONINE MITOCHONDRIAL CARRIER PROTEIN"/>
    <property type="match status" value="1"/>
</dbReference>
<evidence type="ECO:0000313" key="12">
    <source>
        <dbReference type="Proteomes" id="UP001152607"/>
    </source>
</evidence>
<keyword evidence="8 9" id="KW-0472">Membrane</keyword>
<protein>
    <recommendedName>
        <fullName evidence="13">Mitochondrial carrier protein</fullName>
    </recommendedName>
</protein>
<dbReference type="InterPro" id="IPR023395">
    <property type="entry name" value="MCP_dom_sf"/>
</dbReference>
<evidence type="ECO:0000256" key="9">
    <source>
        <dbReference type="PROSITE-ProRule" id="PRU00282"/>
    </source>
</evidence>
<comment type="similarity">
    <text evidence="2 10">Belongs to the mitochondrial carrier (TC 2.A.29) family.</text>
</comment>
<dbReference type="Pfam" id="PF00153">
    <property type="entry name" value="Mito_carr"/>
    <property type="match status" value="3"/>
</dbReference>
<keyword evidence="4 9" id="KW-0812">Transmembrane</keyword>
<feature type="repeat" description="Solcar" evidence="9">
    <location>
        <begin position="119"/>
        <end position="207"/>
    </location>
</feature>
<accession>A0A9W4UE52</accession>
<sequence length="333" mass="37025">MFDVITLLVLCIKYESLVERLSAGKLDYVCKSRLKHLAGAFAGVSINLIFFPLDTLKTRLQSPSYQQIYRSQNATVNRTLFRGLYQGISTVTVIAVPSSVVFFSTYESLKRVIGSTGIPQPAVHAFSSSVAQLLNCAVVTPAEVLKQNAQILKHDAQTKKRISPTTEVTRMLMKHPAGLWRGYTALAARDLPFTALQFPVFEYLKKNLTVRRSRMKDGEPVTGVFERARISAASAGIAGSAAAWITTPFDVVKTRMMLEASEESKNRREIRRSVLQILQSILRDDGVTGLFRGGLVRAMFTIAGNGMYMGCYEGAKFYLNDRGMHGEEDELHR</sequence>
<keyword evidence="7" id="KW-1133">Transmembrane helix</keyword>
<evidence type="ECO:0000256" key="10">
    <source>
        <dbReference type="RuleBase" id="RU000488"/>
    </source>
</evidence>
<feature type="repeat" description="Solcar" evidence="9">
    <location>
        <begin position="226"/>
        <end position="318"/>
    </location>
</feature>
<keyword evidence="5" id="KW-0677">Repeat</keyword>
<comment type="subcellular location">
    <subcellularLocation>
        <location evidence="1">Membrane</location>
        <topology evidence="1">Multi-pass membrane protein</topology>
    </subcellularLocation>
</comment>
<keyword evidence="12" id="KW-1185">Reference proteome</keyword>
<evidence type="ECO:0008006" key="13">
    <source>
        <dbReference type="Google" id="ProtNLM"/>
    </source>
</evidence>